<dbReference type="Proteomes" id="UP000765160">
    <property type="component" value="Unassembled WGS sequence"/>
</dbReference>
<dbReference type="InterPro" id="IPR011050">
    <property type="entry name" value="Pectin_lyase_fold/virulence"/>
</dbReference>
<dbReference type="SUPFAM" id="SSF51126">
    <property type="entry name" value="Pectin lyase-like"/>
    <property type="match status" value="1"/>
</dbReference>
<feature type="domain" description="Rhamnogalacturonase A/B/Epimerase-like pectate lyase" evidence="2">
    <location>
        <begin position="185"/>
        <end position="231"/>
    </location>
</feature>
<dbReference type="Gene3D" id="2.160.20.10">
    <property type="entry name" value="Single-stranded right-handed beta-helix, Pectin lyase-like"/>
    <property type="match status" value="1"/>
</dbReference>
<dbReference type="Pfam" id="PF03906">
    <property type="entry name" value="Phage_T7_tail"/>
    <property type="match status" value="1"/>
</dbReference>
<dbReference type="InterPro" id="IPR012334">
    <property type="entry name" value="Pectin_lyas_fold"/>
</dbReference>
<proteinExistence type="predicted"/>
<evidence type="ECO:0000313" key="3">
    <source>
        <dbReference type="EMBL" id="NKE46406.1"/>
    </source>
</evidence>
<evidence type="ECO:0000313" key="4">
    <source>
        <dbReference type="Proteomes" id="UP000765160"/>
    </source>
</evidence>
<gene>
    <name evidence="3" type="ORF">HB662_16610</name>
</gene>
<dbReference type="GO" id="GO:0016787">
    <property type="term" value="F:hydrolase activity"/>
    <property type="evidence" value="ECO:0007669"/>
    <property type="project" value="UniProtKB-KW"/>
</dbReference>
<sequence length="760" mass="79972">MAEHIRIGDVAPRVQYLGDGSRVAFTYPFPIFQTSEMELRLDGVVISGGFSVTGAGSSEGGSVILATPPASGSTVTLRRRIRVERSTDFQDNGVLRARTLNDELDRIVATLQEQREDLSSTLRQDPAEVGGSFTLPLRAARANRMLGFDGIGNLVLLPRDSALIGAPFPGAVPYTVEDKLAEQLSARDFGATGDGATEDGPALQAAMNAAAASGKMLLIGEGTFRSTQPLTLPGAAAGLTMLGSIVYAGPAGQPALTIGDGGTARNASKRHSGLSVLRATQGAWEDEAEIGILLRNHDASLIEVRRVEGFTIGIRTLGDGRGFEDSTLELGRIVNNRIGLDIHTATAGAWNTSIRYHGGHFAVGSTVHVDKDRFGIRLSAAPGAYVAHNRHLFNGPNFELNAEGRPISGIPFLCEVNSRAIIARGVRMEGCSGFVARHTGAAQDHVYEVAWASQGYQVEIDHAASASRLGGVVEALHQAAPHRAATREVASVPSLRAAMIRWNSTETGFEKLACLSSNVAGSPALLHDFVFPALDSFTLTNRGVMLTGGRGLGFIVDARSCRDFALSVDADAPRLVVMCFDGANNLLTDSLGPLVLASGQSMVWNPTARWWQGAADMTDAGLSRLQAVRLSPAVATAVIGVARISADYELRALRLNCDPRHAPAVMYGLPDLPIGVRELVAEQAWDPASITAGASAQVNVPVSGARPGDFVQAAFSLATSGAVFLAQIGAQDVVTVTAWNRSGAALDLNAGTVRVRVVKA</sequence>
<evidence type="ECO:0000259" key="2">
    <source>
        <dbReference type="Pfam" id="PF12708"/>
    </source>
</evidence>
<dbReference type="InterPro" id="IPR024535">
    <property type="entry name" value="RHGA/B-epi-like_pectate_lyase"/>
</dbReference>
<keyword evidence="3" id="KW-0378">Hydrolase</keyword>
<accession>A0ABX1F232</accession>
<dbReference type="Pfam" id="PF12708">
    <property type="entry name" value="Pect-lyase_RHGA_epim"/>
    <property type="match status" value="1"/>
</dbReference>
<dbReference type="EMBL" id="JAAVTX010000005">
    <property type="protein sequence ID" value="NKE46406.1"/>
    <property type="molecule type" value="Genomic_DNA"/>
</dbReference>
<comment type="caution">
    <text evidence="3">The sequence shown here is derived from an EMBL/GenBank/DDBJ whole genome shotgun (WGS) entry which is preliminary data.</text>
</comment>
<feature type="domain" description="Bacteriophage T7 tail fibre protein-like N-terminal" evidence="1">
    <location>
        <begin position="14"/>
        <end position="103"/>
    </location>
</feature>
<reference evidence="3 4" key="1">
    <citation type="submission" date="2020-03" db="EMBL/GenBank/DDBJ databases">
        <title>Roseomonas selenitidurans sp. nov. isolated from soil.</title>
        <authorList>
            <person name="Liu H."/>
        </authorList>
    </citation>
    <scope>NUCLEOTIDE SEQUENCE [LARGE SCALE GENOMIC DNA]</scope>
    <source>
        <strain evidence="3 4">JCM 15073</strain>
    </source>
</reference>
<name>A0ABX1F232_9PROT</name>
<dbReference type="InterPro" id="IPR005604">
    <property type="entry name" value="Phage_T7_tail_fibre-like_N"/>
</dbReference>
<protein>
    <submittedName>
        <fullName evidence="3">Hydrolase</fullName>
    </submittedName>
</protein>
<keyword evidence="4" id="KW-1185">Reference proteome</keyword>
<organism evidence="3 4">
    <name type="scientific">Falsiroseomonas frigidaquae</name>
    <dbReference type="NCBI Taxonomy" id="487318"/>
    <lineage>
        <taxon>Bacteria</taxon>
        <taxon>Pseudomonadati</taxon>
        <taxon>Pseudomonadota</taxon>
        <taxon>Alphaproteobacteria</taxon>
        <taxon>Acetobacterales</taxon>
        <taxon>Roseomonadaceae</taxon>
        <taxon>Falsiroseomonas</taxon>
    </lineage>
</organism>
<evidence type="ECO:0000259" key="1">
    <source>
        <dbReference type="Pfam" id="PF03906"/>
    </source>
</evidence>